<dbReference type="GO" id="GO:0006508">
    <property type="term" value="P:proteolysis"/>
    <property type="evidence" value="ECO:0007669"/>
    <property type="project" value="InterPro"/>
</dbReference>
<evidence type="ECO:0000259" key="6">
    <source>
        <dbReference type="PROSITE" id="PS51700"/>
    </source>
</evidence>
<dbReference type="Proteomes" id="UP000215902">
    <property type="component" value="Unassembled WGS sequence"/>
</dbReference>
<evidence type="ECO:0000256" key="3">
    <source>
        <dbReference type="ARBA" id="ARBA00022801"/>
    </source>
</evidence>
<dbReference type="InterPro" id="IPR005314">
    <property type="entry name" value="Peptidase_C50"/>
</dbReference>
<dbReference type="PANTHER" id="PTHR12792:SF0">
    <property type="entry name" value="SEPARIN"/>
    <property type="match status" value="1"/>
</dbReference>
<comment type="catalytic activity">
    <reaction evidence="1">
        <text>All bonds known to be hydrolyzed by this endopeptidase have arginine in P1 and an acidic residue in P4. P6 is often occupied by an acidic residue or by a hydroxy-amino-acid residue, the phosphorylation of which enhances cleavage.</text>
        <dbReference type="EC" id="3.4.22.49"/>
    </reaction>
</comment>
<feature type="compositionally biased region" description="Polar residues" evidence="5">
    <location>
        <begin position="478"/>
        <end position="497"/>
    </location>
</feature>
<dbReference type="PROSITE" id="PS51700">
    <property type="entry name" value="SEPARIN"/>
    <property type="match status" value="1"/>
</dbReference>
<organism evidence="7 8">
    <name type="scientific">Macrostomum lignano</name>
    <dbReference type="NCBI Taxonomy" id="282301"/>
    <lineage>
        <taxon>Eukaryota</taxon>
        <taxon>Metazoa</taxon>
        <taxon>Spiralia</taxon>
        <taxon>Lophotrochozoa</taxon>
        <taxon>Platyhelminthes</taxon>
        <taxon>Rhabditophora</taxon>
        <taxon>Macrostomorpha</taxon>
        <taxon>Macrostomida</taxon>
        <taxon>Macrostomidae</taxon>
        <taxon>Macrostomum</taxon>
    </lineage>
</organism>
<comment type="caution">
    <text evidence="7">The sequence shown here is derived from an EMBL/GenBank/DDBJ whole genome shotgun (WGS) entry which is preliminary data.</text>
</comment>
<dbReference type="PANTHER" id="PTHR12792">
    <property type="entry name" value="EXTRA SPINDLE POLES 1-RELATED"/>
    <property type="match status" value="1"/>
</dbReference>
<reference evidence="7 8" key="1">
    <citation type="submission" date="2017-06" db="EMBL/GenBank/DDBJ databases">
        <title>A platform for efficient transgenesis in Macrostomum lignano, a flatworm model organism for stem cell research.</title>
        <authorList>
            <person name="Berezikov E."/>
        </authorList>
    </citation>
    <scope>NUCLEOTIDE SEQUENCE [LARGE SCALE GENOMIC DNA]</scope>
    <source>
        <strain evidence="7">DV1</strain>
        <tissue evidence="7">Whole organism</tissue>
    </source>
</reference>
<evidence type="ECO:0000256" key="2">
    <source>
        <dbReference type="ARBA" id="ARBA00012489"/>
    </source>
</evidence>
<keyword evidence="3" id="KW-0378">Hydrolase</keyword>
<name>A0A267G8J9_9PLAT</name>
<dbReference type="GO" id="GO:0051307">
    <property type="term" value="P:meiotic chromosome separation"/>
    <property type="evidence" value="ECO:0007669"/>
    <property type="project" value="TreeGrafter"/>
</dbReference>
<dbReference type="GO" id="GO:0005634">
    <property type="term" value="C:nucleus"/>
    <property type="evidence" value="ECO:0007669"/>
    <property type="project" value="InterPro"/>
</dbReference>
<sequence>MPAPVELPGQESLQMYFDWVQLHRQTMTAAVDKEVSDWRCGKTPQPAAANASVSSSASATKKTLPKQSKGESSSDSGLTAGGCAKRSPPNSYDTLPTQFECRQFLCHLEDSASQLEAAIAAPGDCSAGDLKKRQQYQQAQPSQLPPPRAVLDRLSLLEALAELHEADDLTRRLYSLHASYACRTRRGRDFWLVNCRHLLHLAWRGRIDELATLRASLEPFRAQCAPGVGAYEPSTQTDDAVSGKTSASSNTWYPEELILADLAEAICTASVEGGTPKRFADACARLRLIVRRHRDDFAGKTRDLMLARAMLLLWQVRCRLLAGPELDGDEVAVWGEDPADTAVGDPGGADPMEQLLYLRKLTVSLVLHHFREKTPCQLPVKSADPFARDAWLSVHLLLLCRHQLAWLFTYAGAVRESCAYLRECMLAAQSLCLPSMVARCLLLYAHLDAECDNQPGARVRLMQVEFIRSHSRIRQQFQRLNSSSPGNQATENCAQTRQTDDADDDEDADAGFLVAGRLSSEDKDSSSGGSDQDLERSPSAMKPSTVSDSDAAGWDLLGEAAREFAWLSSAMEASRAGWRHAEQENSTVKGVETDGLFASLLPIAFSSASRSSLEVGFEGLDIQQSVRDESADRRSPSAAAMPPPPAPPKKRGAAADSTSFSKPAAAVVDEDRRAIGRINKMFMLRQKRINPAAASAAPAAPAAPPRTRRAAAAAASATVAAVSSSIESAPQADFVPQNILRRLEDTAAAGKHHHRVPDPSSSGEAEPVDEAAVAAAIDRLESAYKLLRWLPPPRLFRPLCQQLAVTSLHCGRLWEAAHYLCRCLHVSAGHLDRANLRMRSADQILRRVLACDSGPAGLRAALDYLPASWSVLQISYVDSVPGVEPFLLVLRLTPGADQPAICSLRGLGLDFLDEWQSLMRLNSASMRTSDQPQAWWRRRYRLDESASELARSLRRRWLSSPAAKLLDLDSAGEAVLLLDRRLHEFPWEAALSGTLRFSRMPSLSALVGSVAQVRSQLSLQRSYYVLNPDRSLPATEATFAPIFADLGWDGVASRPPEESELLAALKQRDLYVYCGHGSGSKYLSNQSVQQSSVRAAAFLIGCSSGRLHQEGRFEPIGTVHSYIMGGCPAVLAVLWDVTDKDIDRFFNRLLSVWRGVEDGGSELPKLINEARAACKLRCLIGAAPVLFGLPSFPGN</sequence>
<evidence type="ECO:0000256" key="5">
    <source>
        <dbReference type="SAM" id="MobiDB-lite"/>
    </source>
</evidence>
<feature type="region of interest" description="Disordered" evidence="5">
    <location>
        <begin position="478"/>
        <end position="548"/>
    </location>
</feature>
<feature type="domain" description="Peptidase C50" evidence="6">
    <location>
        <begin position="1019"/>
        <end position="1113"/>
    </location>
</feature>
<feature type="compositionally biased region" description="Basic and acidic residues" evidence="5">
    <location>
        <begin position="626"/>
        <end position="635"/>
    </location>
</feature>
<dbReference type="GO" id="GO:0005737">
    <property type="term" value="C:cytoplasm"/>
    <property type="evidence" value="ECO:0007669"/>
    <property type="project" value="TreeGrafter"/>
</dbReference>
<accession>A0A267G8J9</accession>
<proteinExistence type="predicted"/>
<keyword evidence="8" id="KW-1185">Reference proteome</keyword>
<dbReference type="STRING" id="282301.A0A267G8J9"/>
<feature type="compositionally biased region" description="Low complexity" evidence="5">
    <location>
        <begin position="47"/>
        <end position="59"/>
    </location>
</feature>
<dbReference type="InterPro" id="IPR030397">
    <property type="entry name" value="SEPARIN_core_dom"/>
</dbReference>
<evidence type="ECO:0000313" key="7">
    <source>
        <dbReference type="EMBL" id="PAA81572.1"/>
    </source>
</evidence>
<feature type="region of interest" description="Disordered" evidence="5">
    <location>
        <begin position="624"/>
        <end position="665"/>
    </location>
</feature>
<feature type="region of interest" description="Disordered" evidence="5">
    <location>
        <begin position="34"/>
        <end position="89"/>
    </location>
</feature>
<dbReference type="GO" id="GO:0072686">
    <property type="term" value="C:mitotic spindle"/>
    <property type="evidence" value="ECO:0007669"/>
    <property type="project" value="TreeGrafter"/>
</dbReference>
<dbReference type="EC" id="3.4.22.49" evidence="2"/>
<dbReference type="EMBL" id="NIVC01000522">
    <property type="protein sequence ID" value="PAA81572.1"/>
    <property type="molecule type" value="Genomic_DNA"/>
</dbReference>
<dbReference type="GO" id="GO:0004197">
    <property type="term" value="F:cysteine-type endopeptidase activity"/>
    <property type="evidence" value="ECO:0007669"/>
    <property type="project" value="InterPro"/>
</dbReference>
<dbReference type="AlphaFoldDB" id="A0A267G8J9"/>
<dbReference type="Pfam" id="PF03568">
    <property type="entry name" value="Separin_C"/>
    <property type="match status" value="1"/>
</dbReference>
<dbReference type="OrthoDB" id="10255632at2759"/>
<evidence type="ECO:0000256" key="4">
    <source>
        <dbReference type="ARBA" id="ARBA00022829"/>
    </source>
</evidence>
<evidence type="ECO:0000256" key="1">
    <source>
        <dbReference type="ARBA" id="ARBA00000451"/>
    </source>
</evidence>
<protein>
    <recommendedName>
        <fullName evidence="2">separase</fullName>
        <ecNumber evidence="2">3.4.22.49</ecNumber>
    </recommendedName>
</protein>
<evidence type="ECO:0000313" key="8">
    <source>
        <dbReference type="Proteomes" id="UP000215902"/>
    </source>
</evidence>
<keyword evidence="4" id="KW-0159">Chromosome partition</keyword>
<gene>
    <name evidence="7" type="ORF">BOX15_Mlig013320g1</name>
</gene>